<reference evidence="2 3" key="1">
    <citation type="submission" date="2021-01" db="EMBL/GenBank/DDBJ databases">
        <title>Actinoplanes sp. nov. LDG1-01 isolated from lichen.</title>
        <authorList>
            <person name="Saeng-In P."/>
            <person name="Phongsopitanun W."/>
            <person name="Kanchanasin P."/>
            <person name="Yuki M."/>
            <person name="Kudo T."/>
            <person name="Ohkuma M."/>
            <person name="Tanasupawat S."/>
        </authorList>
    </citation>
    <scope>NUCLEOTIDE SEQUENCE [LARGE SCALE GENOMIC DNA]</scope>
    <source>
        <strain evidence="2 3">LDG1-01</strain>
    </source>
</reference>
<evidence type="ECO:0000256" key="1">
    <source>
        <dbReference type="SAM" id="Phobius"/>
    </source>
</evidence>
<accession>A0ABS1VVM1</accession>
<name>A0ABS1VVM1_9ACTN</name>
<comment type="caution">
    <text evidence="2">The sequence shown here is derived from an EMBL/GenBank/DDBJ whole genome shotgun (WGS) entry which is preliminary data.</text>
</comment>
<sequence>MKILPPEWSGHRRPRRMLFGVLYLGALAALAFVAAGWQLLYDDAWQAVYFAGLAVFLWHLALLCLFGYRFGRRTSPGVRRTAAGLIFPYAGSPTYLVTATLFMTTAAAAGYAVVAARRESWLVAALFGVIGAPLLVLLTVILRMIPGEVVIGPQGVHHRGLTFTHFVPWIALTSASPMWDRGPMIAVGFVGSSDTRSRDFLGRPMSAPEMISGRWLAADPGVVLGALKHYIAHPEHRWELTTDASLERLARD</sequence>
<keyword evidence="1" id="KW-0812">Transmembrane</keyword>
<keyword evidence="3" id="KW-1185">Reference proteome</keyword>
<evidence type="ECO:0000313" key="2">
    <source>
        <dbReference type="EMBL" id="MBL7258511.1"/>
    </source>
</evidence>
<proteinExistence type="predicted"/>
<feature type="transmembrane region" description="Helical" evidence="1">
    <location>
        <begin position="120"/>
        <end position="142"/>
    </location>
</feature>
<dbReference type="RefSeq" id="WP_202995185.1">
    <property type="nucleotide sequence ID" value="NZ_JAENHO010000009.1"/>
</dbReference>
<keyword evidence="1" id="KW-0472">Membrane</keyword>
<protein>
    <submittedName>
        <fullName evidence="2">Uncharacterized protein</fullName>
    </submittedName>
</protein>
<dbReference type="Proteomes" id="UP000598996">
    <property type="component" value="Unassembled WGS sequence"/>
</dbReference>
<feature type="transmembrane region" description="Helical" evidence="1">
    <location>
        <begin position="89"/>
        <end position="114"/>
    </location>
</feature>
<organism evidence="2 3">
    <name type="scientific">Paractinoplanes lichenicola</name>
    <dbReference type="NCBI Taxonomy" id="2802976"/>
    <lineage>
        <taxon>Bacteria</taxon>
        <taxon>Bacillati</taxon>
        <taxon>Actinomycetota</taxon>
        <taxon>Actinomycetes</taxon>
        <taxon>Micromonosporales</taxon>
        <taxon>Micromonosporaceae</taxon>
        <taxon>Paractinoplanes</taxon>
    </lineage>
</organism>
<gene>
    <name evidence="2" type="ORF">JKJ07_29790</name>
</gene>
<feature type="transmembrane region" description="Helical" evidence="1">
    <location>
        <begin position="21"/>
        <end position="41"/>
    </location>
</feature>
<evidence type="ECO:0000313" key="3">
    <source>
        <dbReference type="Proteomes" id="UP000598996"/>
    </source>
</evidence>
<feature type="transmembrane region" description="Helical" evidence="1">
    <location>
        <begin position="47"/>
        <end position="68"/>
    </location>
</feature>
<keyword evidence="1" id="KW-1133">Transmembrane helix</keyword>
<dbReference type="EMBL" id="JAENHO010000009">
    <property type="protein sequence ID" value="MBL7258511.1"/>
    <property type="molecule type" value="Genomic_DNA"/>
</dbReference>